<gene>
    <name evidence="1" type="primary">AIM41</name>
    <name evidence="2" type="ORF">AJ79_08673</name>
</gene>
<organism evidence="2 3">
    <name type="scientific">Helicocarpus griseus UAMH5409</name>
    <dbReference type="NCBI Taxonomy" id="1447875"/>
    <lineage>
        <taxon>Eukaryota</taxon>
        <taxon>Fungi</taxon>
        <taxon>Dikarya</taxon>
        <taxon>Ascomycota</taxon>
        <taxon>Pezizomycotina</taxon>
        <taxon>Eurotiomycetes</taxon>
        <taxon>Eurotiomycetidae</taxon>
        <taxon>Onygenales</taxon>
        <taxon>Ajellomycetaceae</taxon>
        <taxon>Helicocarpus</taxon>
    </lineage>
</organism>
<sequence>MFRTLRLRPQQPCLRGVRFISTASEPPLLRQIRSDLRDGMRAKDQNKTNVIRAIIAEANEAAKSSHPITTDIEVFNILRKRVNFLNDARKDYVNAGRTDLCQKTDKQLEVLGTYMDKMKTLTREEIQAAAEKVAEELRNAEPKVAVGRVLRRLLGDGGVLEGKPVDRAEVARVAGEVVKK</sequence>
<keyword evidence="3" id="KW-1185">Reference proteome</keyword>
<reference evidence="2 3" key="1">
    <citation type="submission" date="2017-10" db="EMBL/GenBank/DDBJ databases">
        <title>Comparative genomics in systemic dimorphic fungi from Ajellomycetaceae.</title>
        <authorList>
            <person name="Munoz J.F."/>
            <person name="Mcewen J.G."/>
            <person name="Clay O.K."/>
            <person name="Cuomo C.A."/>
        </authorList>
    </citation>
    <scope>NUCLEOTIDE SEQUENCE [LARGE SCALE GENOMIC DNA]</scope>
    <source>
        <strain evidence="2 3">UAMH5409</strain>
    </source>
</reference>
<dbReference type="SUPFAM" id="SSF89095">
    <property type="entry name" value="GatB/YqeY motif"/>
    <property type="match status" value="1"/>
</dbReference>
<dbReference type="Proteomes" id="UP000223968">
    <property type="component" value="Unassembled WGS sequence"/>
</dbReference>
<dbReference type="PANTHER" id="PTHR28055">
    <property type="entry name" value="ALTERED INHERITANCE OF MITOCHONDRIA PROTEIN 41, MITOCHONDRIAL"/>
    <property type="match status" value="1"/>
</dbReference>
<protein>
    <recommendedName>
        <fullName evidence="1">Altered inheritance of mitochondria protein 41</fullName>
    </recommendedName>
</protein>
<dbReference type="Pfam" id="PF09424">
    <property type="entry name" value="YqeY"/>
    <property type="match status" value="1"/>
</dbReference>
<dbReference type="GO" id="GO:0016884">
    <property type="term" value="F:carbon-nitrogen ligase activity, with glutamine as amido-N-donor"/>
    <property type="evidence" value="ECO:0007669"/>
    <property type="project" value="UniProtKB-UniRule"/>
</dbReference>
<evidence type="ECO:0000256" key="1">
    <source>
        <dbReference type="RuleBase" id="RU365099"/>
    </source>
</evidence>
<dbReference type="InterPro" id="IPR042184">
    <property type="entry name" value="YqeY/Aim41_N"/>
</dbReference>
<evidence type="ECO:0000313" key="3">
    <source>
        <dbReference type="Proteomes" id="UP000223968"/>
    </source>
</evidence>
<comment type="subcellular location">
    <subcellularLocation>
        <location evidence="1">Mitochondrion</location>
    </subcellularLocation>
</comment>
<name>A0A2B7WRS7_9EURO</name>
<dbReference type="InterPro" id="IPR019004">
    <property type="entry name" value="YqeY/Aim41"/>
</dbReference>
<dbReference type="InterPro" id="IPR003789">
    <property type="entry name" value="Asn/Gln_tRNA_amidoTrase-B-like"/>
</dbReference>
<dbReference type="OrthoDB" id="538640at2759"/>
<dbReference type="GO" id="GO:0005739">
    <property type="term" value="C:mitochondrion"/>
    <property type="evidence" value="ECO:0007669"/>
    <property type="project" value="UniProtKB-SubCell"/>
</dbReference>
<keyword evidence="1" id="KW-0496">Mitochondrion</keyword>
<accession>A0A2B7WRS7</accession>
<dbReference type="PANTHER" id="PTHR28055:SF1">
    <property type="entry name" value="ALTERED INHERITANCE OF MITOCHONDRIA PROTEIN 41, MITOCHONDRIAL"/>
    <property type="match status" value="1"/>
</dbReference>
<comment type="caution">
    <text evidence="2">The sequence shown here is derived from an EMBL/GenBank/DDBJ whole genome shotgun (WGS) entry which is preliminary data.</text>
</comment>
<comment type="similarity">
    <text evidence="1">Belongs to the AIM41 family.</text>
</comment>
<dbReference type="EMBL" id="PDNB01000212">
    <property type="protein sequence ID" value="PGG99181.1"/>
    <property type="molecule type" value="Genomic_DNA"/>
</dbReference>
<dbReference type="AlphaFoldDB" id="A0A2B7WRS7"/>
<evidence type="ECO:0000313" key="2">
    <source>
        <dbReference type="EMBL" id="PGG99181.1"/>
    </source>
</evidence>
<dbReference type="STRING" id="1447875.A0A2B7WRS7"/>
<dbReference type="Gene3D" id="1.10.1510.10">
    <property type="entry name" value="Uncharacterised protein YqeY/AIM41 PF09424, N-terminal domain"/>
    <property type="match status" value="1"/>
</dbReference>
<proteinExistence type="inferred from homology"/>